<evidence type="ECO:0000313" key="3">
    <source>
        <dbReference type="Proteomes" id="UP000198583"/>
    </source>
</evidence>
<dbReference type="Gene3D" id="2.40.128.270">
    <property type="match status" value="1"/>
</dbReference>
<dbReference type="STRING" id="84724.SAMN04488564_103320"/>
<sequence>MDHRVFTSTSVTEHGEPRDLVEGTKVELRFTDDGRLLANAGCNQMQGPVSWDGGKLTVTDLSTTYMACLTPGLDEQDEWLSRLLSATPSWRLDGTTLVLTGEDAEIVFEAAEPEVADLRT</sequence>
<dbReference type="OrthoDB" id="507754at2"/>
<dbReference type="PANTHER" id="PTHR35535:SF2">
    <property type="entry name" value="DUF306 DOMAIN-CONTAINING PROTEIN"/>
    <property type="match status" value="1"/>
</dbReference>
<keyword evidence="3" id="KW-1185">Reference proteome</keyword>
<accession>A0A1I6DXF5</accession>
<dbReference type="InterPro" id="IPR005184">
    <property type="entry name" value="DUF306_Meta_HslJ"/>
</dbReference>
<gene>
    <name evidence="2" type="ORF">SAMN04488564_103320</name>
</gene>
<proteinExistence type="predicted"/>
<dbReference type="InterPro" id="IPR038670">
    <property type="entry name" value="HslJ-like_sf"/>
</dbReference>
<dbReference type="Proteomes" id="UP000198583">
    <property type="component" value="Unassembled WGS sequence"/>
</dbReference>
<reference evidence="3" key="1">
    <citation type="submission" date="2016-10" db="EMBL/GenBank/DDBJ databases">
        <authorList>
            <person name="Varghese N."/>
            <person name="Submissions S."/>
        </authorList>
    </citation>
    <scope>NUCLEOTIDE SEQUENCE [LARGE SCALE GENOMIC DNA]</scope>
    <source>
        <strain evidence="3">DSM 44232</strain>
    </source>
</reference>
<evidence type="ECO:0000313" key="2">
    <source>
        <dbReference type="EMBL" id="SFR10115.1"/>
    </source>
</evidence>
<organism evidence="2 3">
    <name type="scientific">Lentzea waywayandensis</name>
    <dbReference type="NCBI Taxonomy" id="84724"/>
    <lineage>
        <taxon>Bacteria</taxon>
        <taxon>Bacillati</taxon>
        <taxon>Actinomycetota</taxon>
        <taxon>Actinomycetes</taxon>
        <taxon>Pseudonocardiales</taxon>
        <taxon>Pseudonocardiaceae</taxon>
        <taxon>Lentzea</taxon>
    </lineage>
</organism>
<dbReference type="AlphaFoldDB" id="A0A1I6DXF5"/>
<dbReference type="InterPro" id="IPR053147">
    <property type="entry name" value="Hsp_HslJ-like"/>
</dbReference>
<dbReference type="Pfam" id="PF03724">
    <property type="entry name" value="META"/>
    <property type="match status" value="1"/>
</dbReference>
<evidence type="ECO:0000259" key="1">
    <source>
        <dbReference type="Pfam" id="PF03724"/>
    </source>
</evidence>
<dbReference type="RefSeq" id="WP_093591828.1">
    <property type="nucleotide sequence ID" value="NZ_FOYL01000003.1"/>
</dbReference>
<feature type="domain" description="DUF306" evidence="1">
    <location>
        <begin position="20"/>
        <end position="105"/>
    </location>
</feature>
<protein>
    <submittedName>
        <fullName evidence="2">META domain-containing protein</fullName>
    </submittedName>
</protein>
<dbReference type="PANTHER" id="PTHR35535">
    <property type="entry name" value="HEAT SHOCK PROTEIN HSLJ"/>
    <property type="match status" value="1"/>
</dbReference>
<dbReference type="EMBL" id="FOYL01000003">
    <property type="protein sequence ID" value="SFR10115.1"/>
    <property type="molecule type" value="Genomic_DNA"/>
</dbReference>
<name>A0A1I6DXF5_9PSEU</name>